<protein>
    <submittedName>
        <fullName evidence="1">Uncharacterized protein</fullName>
    </submittedName>
</protein>
<name>A0A7R9CQY5_TIMCR</name>
<evidence type="ECO:0000313" key="1">
    <source>
        <dbReference type="EMBL" id="CAD7400839.1"/>
    </source>
</evidence>
<accession>A0A7R9CQY5</accession>
<gene>
    <name evidence="1" type="ORF">TCEB3V08_LOCUS5723</name>
</gene>
<sequence>MTDFLDLKRSSFTRQATSFPYPRICGTTGVVTLDCTGRRRKYKEQAINNNSGFRRLNISDILSHRTRLTPEFLAPVSTRTKLQVEVWMIVWNCHLVDVDKTCETSMVYKLQLFSLVKRTIYREIGDMLSGCNGTPHDEIRLYSTQDLLSLPEQAVYRQRFLVVVNYSLSTAGL</sequence>
<dbReference type="EMBL" id="OC318165">
    <property type="protein sequence ID" value="CAD7400839.1"/>
    <property type="molecule type" value="Genomic_DNA"/>
</dbReference>
<reference evidence="1" key="1">
    <citation type="submission" date="2020-11" db="EMBL/GenBank/DDBJ databases">
        <authorList>
            <person name="Tran Van P."/>
        </authorList>
    </citation>
    <scope>NUCLEOTIDE SEQUENCE</scope>
</reference>
<organism evidence="1">
    <name type="scientific">Timema cristinae</name>
    <name type="common">Walking stick</name>
    <dbReference type="NCBI Taxonomy" id="61476"/>
    <lineage>
        <taxon>Eukaryota</taxon>
        <taxon>Metazoa</taxon>
        <taxon>Ecdysozoa</taxon>
        <taxon>Arthropoda</taxon>
        <taxon>Hexapoda</taxon>
        <taxon>Insecta</taxon>
        <taxon>Pterygota</taxon>
        <taxon>Neoptera</taxon>
        <taxon>Polyneoptera</taxon>
        <taxon>Phasmatodea</taxon>
        <taxon>Timematodea</taxon>
        <taxon>Timematoidea</taxon>
        <taxon>Timematidae</taxon>
        <taxon>Timema</taxon>
    </lineage>
</organism>
<proteinExistence type="predicted"/>
<dbReference type="AlphaFoldDB" id="A0A7R9CQY5"/>